<feature type="region of interest" description="Disordered" evidence="1">
    <location>
        <begin position="422"/>
        <end position="481"/>
    </location>
</feature>
<evidence type="ECO:0000313" key="2">
    <source>
        <dbReference type="Proteomes" id="UP000095280"/>
    </source>
</evidence>
<keyword evidence="2" id="KW-1185">Reference proteome</keyword>
<dbReference type="WBParaSite" id="snap_masked-unitig_28309-processed-gene-0.0-mRNA-1">
    <property type="protein sequence ID" value="snap_masked-unitig_28309-processed-gene-0.0-mRNA-1"/>
    <property type="gene ID" value="snap_masked-unitig_28309-processed-gene-0.0"/>
</dbReference>
<reference evidence="3" key="1">
    <citation type="submission" date="2016-11" db="UniProtKB">
        <authorList>
            <consortium name="WormBaseParasite"/>
        </authorList>
    </citation>
    <scope>IDENTIFICATION</scope>
</reference>
<dbReference type="Proteomes" id="UP000095280">
    <property type="component" value="Unplaced"/>
</dbReference>
<feature type="compositionally biased region" description="Pro residues" evidence="1">
    <location>
        <begin position="725"/>
        <end position="736"/>
    </location>
</feature>
<feature type="region of interest" description="Disordered" evidence="1">
    <location>
        <begin position="574"/>
        <end position="622"/>
    </location>
</feature>
<feature type="compositionally biased region" description="Low complexity" evidence="1">
    <location>
        <begin position="659"/>
        <end position="683"/>
    </location>
</feature>
<organism evidence="2 3">
    <name type="scientific">Macrostomum lignano</name>
    <dbReference type="NCBI Taxonomy" id="282301"/>
    <lineage>
        <taxon>Eukaryota</taxon>
        <taxon>Metazoa</taxon>
        <taxon>Spiralia</taxon>
        <taxon>Lophotrochozoa</taxon>
        <taxon>Platyhelminthes</taxon>
        <taxon>Rhabditophora</taxon>
        <taxon>Macrostomorpha</taxon>
        <taxon>Macrostomida</taxon>
        <taxon>Macrostomidae</taxon>
        <taxon>Macrostomum</taxon>
    </lineage>
</organism>
<feature type="compositionally biased region" description="Polar residues" evidence="1">
    <location>
        <begin position="429"/>
        <end position="441"/>
    </location>
</feature>
<evidence type="ECO:0000313" key="3">
    <source>
        <dbReference type="WBParaSite" id="snap_masked-unitig_28309-processed-gene-0.0-mRNA-1"/>
    </source>
</evidence>
<feature type="region of interest" description="Disordered" evidence="1">
    <location>
        <begin position="888"/>
        <end position="921"/>
    </location>
</feature>
<feature type="compositionally biased region" description="Basic and acidic residues" evidence="1">
    <location>
        <begin position="443"/>
        <end position="456"/>
    </location>
</feature>
<evidence type="ECO:0000256" key="1">
    <source>
        <dbReference type="SAM" id="MobiDB-lite"/>
    </source>
</evidence>
<feature type="compositionally biased region" description="Low complexity" evidence="1">
    <location>
        <begin position="907"/>
        <end position="921"/>
    </location>
</feature>
<feature type="region of interest" description="Disordered" evidence="1">
    <location>
        <begin position="706"/>
        <end position="744"/>
    </location>
</feature>
<accession>A0A1I8JQA6</accession>
<proteinExistence type="predicted"/>
<name>A0A1I8JQA6_9PLAT</name>
<sequence length="998" mass="110083">MEQLFRIGRADSAHRANLSVVVFVAADVFYGFADCRSLSAVQAGWVDAPTSAASFGPLLLQQQQQRQQFHLTPALYRSPTGAPTSFIAPQLRDLHRNSRLALRRLHCRGSAKKRRAYVHYAAAAAQLQQQPNQAAATSLAYSNSALRPENASRIQETVLALLKTAAQIWKLMIHKGLRVNQEVETAAQMMKLMMRQSLAVSQAVETGGTDDEADEREKASLWMKADDAPKLAVSQAVKLDAAQMIKLMMRQASGSKDAPQMMKVQKATVKMKEIIQIAIVGARQWKLAAADDEADDAPKPRCEPGSETAAQMMKLMMRLKPRCEPGQWKLRQQMMKLMMAQSLVTKLANSNNAAVTDHAADNVNCKSSEENNGPERYGTLQRCLRQSLPQRTWQSQPPQRARRRLCPTAVLTGQIAKLLTNVDSKDESATGNPPVVTSSALEKQPDRQKSVEESKSAHAFANKRSKNRKESTESVSQPQLPSSLDDVISSVIADSSNYKAPPAATAGFVSFICIRRSRTVGHFYLRRPVAQPPQCDLRQPCRSLSSSSINIQNYQRLELEAQLKNVEEKLGAKKNNIPLSRKDPNRAQQVGEEIKRLRPGTPAPASGRRVQQGANVGAAASSTSASSSSSLFCAFHPQPRPQIMAGDNNPFSEAFQPDFQRQQQQQIAAPRASSSGAAAAPPGFTTQVSYPSGYMVAPQSQLLAASSTRLHQSPHLHPHFQPASVGPPPPPPPAPPQFQHNQQQPSWLDFQPPAQRAFQQAAADADTNIRLCEPSSSVHQRGQPVRRRPCRYDNDDKQRGNRCPLHLADSPRCRASTAARQCPRREHRQAQRHLRHCGLRNASAAGRGRWRCRRIDWPYLADPSKADVLDKSIAKILPRRDVAFVKEKAYQRRRQSGDAPSTPTPPLSLSASMPLGPAPSATRSRVLVGTIGTGGLLGGPSLPGLTVQWGEYRSRPSQREASRLGRRYKPQTVQLFEGIPFLINCCDWPTYLHGRMFF</sequence>
<dbReference type="AlphaFoldDB" id="A0A1I8JQA6"/>
<protein>
    <submittedName>
        <fullName evidence="3">Protein kinase domain-containing protein</fullName>
    </submittedName>
</protein>
<feature type="region of interest" description="Disordered" evidence="1">
    <location>
        <begin position="659"/>
        <end position="684"/>
    </location>
</feature>